<feature type="region of interest" description="Disordered" evidence="1">
    <location>
        <begin position="220"/>
        <end position="240"/>
    </location>
</feature>
<comment type="caution">
    <text evidence="2">The sequence shown here is derived from an EMBL/GenBank/DDBJ whole genome shotgun (WGS) entry which is preliminary data.</text>
</comment>
<accession>A0AAD1XG65</accession>
<feature type="region of interest" description="Disordered" evidence="1">
    <location>
        <begin position="315"/>
        <end position="355"/>
    </location>
</feature>
<reference evidence="2" key="1">
    <citation type="submission" date="2023-07" db="EMBL/GenBank/DDBJ databases">
        <authorList>
            <consortium name="AG Swart"/>
            <person name="Singh M."/>
            <person name="Singh A."/>
            <person name="Seah K."/>
            <person name="Emmerich C."/>
        </authorList>
    </citation>
    <scope>NUCLEOTIDE SEQUENCE</scope>
    <source>
        <strain evidence="2">DP1</strain>
    </source>
</reference>
<feature type="compositionally biased region" description="Low complexity" evidence="1">
    <location>
        <begin position="156"/>
        <end position="167"/>
    </location>
</feature>
<dbReference type="EMBL" id="CAMPGE010012600">
    <property type="protein sequence ID" value="CAI2371368.1"/>
    <property type="molecule type" value="Genomic_DNA"/>
</dbReference>
<feature type="compositionally biased region" description="Polar residues" evidence="1">
    <location>
        <begin position="323"/>
        <end position="333"/>
    </location>
</feature>
<evidence type="ECO:0000313" key="2">
    <source>
        <dbReference type="EMBL" id="CAI2371368.1"/>
    </source>
</evidence>
<feature type="compositionally biased region" description="Basic and acidic residues" evidence="1">
    <location>
        <begin position="58"/>
        <end position="81"/>
    </location>
</feature>
<evidence type="ECO:0000313" key="3">
    <source>
        <dbReference type="Proteomes" id="UP001295684"/>
    </source>
</evidence>
<protein>
    <submittedName>
        <fullName evidence="2">Uncharacterized protein</fullName>
    </submittedName>
</protein>
<proteinExistence type="predicted"/>
<name>A0AAD1XG65_EUPCR</name>
<dbReference type="Proteomes" id="UP001295684">
    <property type="component" value="Unassembled WGS sequence"/>
</dbReference>
<dbReference type="AlphaFoldDB" id="A0AAD1XG65"/>
<evidence type="ECO:0000256" key="1">
    <source>
        <dbReference type="SAM" id="MobiDB-lite"/>
    </source>
</evidence>
<feature type="compositionally biased region" description="Polar residues" evidence="1">
    <location>
        <begin position="86"/>
        <end position="99"/>
    </location>
</feature>
<feature type="compositionally biased region" description="Basic and acidic residues" evidence="1">
    <location>
        <begin position="119"/>
        <end position="131"/>
    </location>
</feature>
<organism evidence="2 3">
    <name type="scientific">Euplotes crassus</name>
    <dbReference type="NCBI Taxonomy" id="5936"/>
    <lineage>
        <taxon>Eukaryota</taxon>
        <taxon>Sar</taxon>
        <taxon>Alveolata</taxon>
        <taxon>Ciliophora</taxon>
        <taxon>Intramacronucleata</taxon>
        <taxon>Spirotrichea</taxon>
        <taxon>Hypotrichia</taxon>
        <taxon>Euplotida</taxon>
        <taxon>Euplotidae</taxon>
        <taxon>Moneuplotes</taxon>
    </lineage>
</organism>
<feature type="region of interest" description="Disordered" evidence="1">
    <location>
        <begin position="35"/>
        <end position="167"/>
    </location>
</feature>
<gene>
    <name evidence="2" type="ORF">ECRASSUSDP1_LOCUS12690</name>
</gene>
<keyword evidence="3" id="KW-1185">Reference proteome</keyword>
<feature type="compositionally biased region" description="Polar residues" evidence="1">
    <location>
        <begin position="227"/>
        <end position="236"/>
    </location>
</feature>
<sequence length="355" mass="40170">MSSHGKESEGGSIYEKFKQNTQKIFNEDSFKQGLDKGYQMLHERQISKNSNRKHDHKDRRNYSEVKPKSRNNEQDFDEAKHARVSSMISHQNPSFNSSIKKPGLKIKLSPKKNSGNPIKLDKNLKNIEKRILQKMKNKNNPSSPPSLTKMPSIERANSPSFMPSSSSAIMSNEYSHSNAKNSRYKDIDDNDSAIINLAKAKLSQRNDKNKMSQSIRQTVAGSFRPNDPNSIMNSIQVPKPMNDHRSEYDMYNSYGSSNGFGGEKRLSNKMILKIKASFKYRDEVETAETDSFFSSKFSKFNVPPQGDGRPFMNPNRNMAEGMINTQGNENKGPTNFPIISKKVPDCNNGSLPSIK</sequence>